<dbReference type="Gene3D" id="3.40.50.10320">
    <property type="entry name" value="LmbE-like"/>
    <property type="match status" value="1"/>
</dbReference>
<dbReference type="EMBL" id="JBHSFZ010000001">
    <property type="protein sequence ID" value="MFC4592755.1"/>
    <property type="molecule type" value="Genomic_DNA"/>
</dbReference>
<proteinExistence type="predicted"/>
<dbReference type="RefSeq" id="WP_066525225.1">
    <property type="nucleotide sequence ID" value="NZ_JBHSFZ010000001.1"/>
</dbReference>
<dbReference type="SUPFAM" id="SSF102588">
    <property type="entry name" value="LmbE-like"/>
    <property type="match status" value="1"/>
</dbReference>
<reference evidence="2" key="1">
    <citation type="journal article" date="2019" name="Int. J. Syst. Evol. Microbiol.">
        <title>The Global Catalogue of Microorganisms (GCM) 10K type strain sequencing project: providing services to taxonomists for standard genome sequencing and annotation.</title>
        <authorList>
            <consortium name="The Broad Institute Genomics Platform"/>
            <consortium name="The Broad Institute Genome Sequencing Center for Infectious Disease"/>
            <person name="Wu L."/>
            <person name="Ma J."/>
        </authorList>
    </citation>
    <scope>NUCLEOTIDE SEQUENCE [LARGE SCALE GENOMIC DNA]</scope>
    <source>
        <strain evidence="2">NBRC 103632</strain>
    </source>
</reference>
<organism evidence="1 2">
    <name type="scientific">Sphingobium tyrosinilyticum</name>
    <dbReference type="NCBI Taxonomy" id="2715436"/>
    <lineage>
        <taxon>Bacteria</taxon>
        <taxon>Pseudomonadati</taxon>
        <taxon>Pseudomonadota</taxon>
        <taxon>Alphaproteobacteria</taxon>
        <taxon>Sphingomonadales</taxon>
        <taxon>Sphingomonadaceae</taxon>
        <taxon>Sphingobium</taxon>
    </lineage>
</organism>
<dbReference type="Proteomes" id="UP001595957">
    <property type="component" value="Unassembled WGS sequence"/>
</dbReference>
<comment type="caution">
    <text evidence="1">The sequence shown here is derived from an EMBL/GenBank/DDBJ whole genome shotgun (WGS) entry which is preliminary data.</text>
</comment>
<dbReference type="InterPro" id="IPR003737">
    <property type="entry name" value="GlcNAc_PI_deacetylase-related"/>
</dbReference>
<evidence type="ECO:0000313" key="2">
    <source>
        <dbReference type="Proteomes" id="UP001595957"/>
    </source>
</evidence>
<dbReference type="PANTHER" id="PTHR12993">
    <property type="entry name" value="N-ACETYLGLUCOSAMINYL-PHOSPHATIDYLINOSITOL DE-N-ACETYLASE-RELATED"/>
    <property type="match status" value="1"/>
</dbReference>
<sequence>MTMIDNIQRAMVIAPHPDDEVLGCGGTIARLVSLGRHVEVVVATRGSAPMFDAEQVEKVQTEARRAHAMLGIARTHFLDFPAAMLDSLPRAELNQGIGTLVAQCRPDALFIPFVGDLHFDHGLIFEAAMVAARPVGAHYPARVLAYETVSETNWAAPYLGPAFQPNLFVDISGHLDRKIEAFSCFASQVRPFPNERSVETLRALAQVRGSCVNREAAEAFVLIREVS</sequence>
<dbReference type="InterPro" id="IPR024078">
    <property type="entry name" value="LmbE-like_dom_sf"/>
</dbReference>
<protein>
    <submittedName>
        <fullName evidence="1">PIG-L deacetylase family protein</fullName>
        <ecNumber evidence="1">3.5.1.-</ecNumber>
    </submittedName>
</protein>
<dbReference type="PANTHER" id="PTHR12993:SF11">
    <property type="entry name" value="N-ACETYLGLUCOSAMINYL-PHOSPHATIDYLINOSITOL DE-N-ACETYLASE"/>
    <property type="match status" value="1"/>
</dbReference>
<accession>A0ABV9ESY9</accession>
<keyword evidence="1" id="KW-0378">Hydrolase</keyword>
<name>A0ABV9ESY9_9SPHN</name>
<dbReference type="GO" id="GO:0016787">
    <property type="term" value="F:hydrolase activity"/>
    <property type="evidence" value="ECO:0007669"/>
    <property type="project" value="UniProtKB-KW"/>
</dbReference>
<keyword evidence="2" id="KW-1185">Reference proteome</keyword>
<gene>
    <name evidence="1" type="ORF">ACFO3E_00900</name>
</gene>
<evidence type="ECO:0000313" key="1">
    <source>
        <dbReference type="EMBL" id="MFC4592755.1"/>
    </source>
</evidence>
<dbReference type="Pfam" id="PF02585">
    <property type="entry name" value="PIG-L"/>
    <property type="match status" value="1"/>
</dbReference>
<dbReference type="EC" id="3.5.1.-" evidence="1"/>